<evidence type="ECO:0000256" key="1">
    <source>
        <dbReference type="ARBA" id="ARBA00004141"/>
    </source>
</evidence>
<dbReference type="GO" id="GO:0008360">
    <property type="term" value="P:regulation of cell shape"/>
    <property type="evidence" value="ECO:0007669"/>
    <property type="project" value="UniProtKB-KW"/>
</dbReference>
<comment type="similarity">
    <text evidence="11">Belongs to the SEDS family. FtsW subfamily.</text>
</comment>
<evidence type="ECO:0000256" key="5">
    <source>
        <dbReference type="ARBA" id="ARBA00022960"/>
    </source>
</evidence>
<evidence type="ECO:0000256" key="3">
    <source>
        <dbReference type="ARBA" id="ARBA00022679"/>
    </source>
</evidence>
<feature type="transmembrane region" description="Helical" evidence="17">
    <location>
        <begin position="82"/>
        <end position="103"/>
    </location>
</feature>
<comment type="catalytic activity">
    <reaction evidence="15">
        <text>[GlcNAc-(1-&gt;4)-Mur2Ac(oyl-L-Ala-gamma-D-Glu-L-Lys-D-Ala-D-Ala)](n)-di-trans,octa-cis-undecaprenyl diphosphate + beta-D-GlcNAc-(1-&gt;4)-Mur2Ac(oyl-L-Ala-gamma-D-Glu-L-Lys-D-Ala-D-Ala)-di-trans,octa-cis-undecaprenyl diphosphate = [GlcNAc-(1-&gt;4)-Mur2Ac(oyl-L-Ala-gamma-D-Glu-L-Lys-D-Ala-D-Ala)](n+1)-di-trans,octa-cis-undecaprenyl diphosphate + di-trans,octa-cis-undecaprenyl diphosphate + H(+)</text>
        <dbReference type="Rhea" id="RHEA:23708"/>
        <dbReference type="Rhea" id="RHEA-COMP:9602"/>
        <dbReference type="Rhea" id="RHEA-COMP:9603"/>
        <dbReference type="ChEBI" id="CHEBI:15378"/>
        <dbReference type="ChEBI" id="CHEBI:58405"/>
        <dbReference type="ChEBI" id="CHEBI:60033"/>
        <dbReference type="ChEBI" id="CHEBI:78435"/>
        <dbReference type="EC" id="2.4.99.28"/>
    </reaction>
</comment>
<feature type="transmembrane region" description="Helical" evidence="17">
    <location>
        <begin position="189"/>
        <end position="209"/>
    </location>
</feature>
<evidence type="ECO:0000313" key="19">
    <source>
        <dbReference type="Proteomes" id="UP000682134"/>
    </source>
</evidence>
<evidence type="ECO:0000313" key="18">
    <source>
        <dbReference type="EMBL" id="MBP0724773.1"/>
    </source>
</evidence>
<evidence type="ECO:0000256" key="8">
    <source>
        <dbReference type="ARBA" id="ARBA00023136"/>
    </source>
</evidence>
<evidence type="ECO:0000256" key="10">
    <source>
        <dbReference type="ARBA" id="ARBA00033270"/>
    </source>
</evidence>
<dbReference type="EC" id="2.4.99.28" evidence="14"/>
<keyword evidence="18" id="KW-0131">Cell cycle</keyword>
<feature type="transmembrane region" description="Helical" evidence="17">
    <location>
        <begin position="351"/>
        <end position="372"/>
    </location>
</feature>
<evidence type="ECO:0000256" key="17">
    <source>
        <dbReference type="SAM" id="Phobius"/>
    </source>
</evidence>
<gene>
    <name evidence="18" type="ORF">J5Y03_06165</name>
</gene>
<accession>A0A940SK09</accession>
<dbReference type="InterPro" id="IPR001182">
    <property type="entry name" value="FtsW/RodA"/>
</dbReference>
<dbReference type="Pfam" id="PF01098">
    <property type="entry name" value="FTSW_RODA_SPOVE"/>
    <property type="match status" value="1"/>
</dbReference>
<dbReference type="GO" id="GO:0051301">
    <property type="term" value="P:cell division"/>
    <property type="evidence" value="ECO:0007669"/>
    <property type="project" value="UniProtKB-KW"/>
</dbReference>
<evidence type="ECO:0000256" key="7">
    <source>
        <dbReference type="ARBA" id="ARBA00022989"/>
    </source>
</evidence>
<keyword evidence="7 17" id="KW-1133">Transmembrane helix</keyword>
<evidence type="ECO:0000256" key="9">
    <source>
        <dbReference type="ARBA" id="ARBA00032370"/>
    </source>
</evidence>
<evidence type="ECO:0000256" key="11">
    <source>
        <dbReference type="ARBA" id="ARBA00038053"/>
    </source>
</evidence>
<evidence type="ECO:0000256" key="13">
    <source>
        <dbReference type="ARBA" id="ARBA00041418"/>
    </source>
</evidence>
<keyword evidence="18" id="KW-0132">Cell division</keyword>
<name>A0A940SK09_9BACI</name>
<comment type="caution">
    <text evidence="18">The sequence shown here is derived from an EMBL/GenBank/DDBJ whole genome shotgun (WGS) entry which is preliminary data.</text>
</comment>
<dbReference type="EMBL" id="JAGIYQ010000003">
    <property type="protein sequence ID" value="MBP0724773.1"/>
    <property type="molecule type" value="Genomic_DNA"/>
</dbReference>
<dbReference type="GO" id="GO:0005886">
    <property type="term" value="C:plasma membrane"/>
    <property type="evidence" value="ECO:0007669"/>
    <property type="project" value="TreeGrafter"/>
</dbReference>
<evidence type="ECO:0000256" key="12">
    <source>
        <dbReference type="ARBA" id="ARBA00041185"/>
    </source>
</evidence>
<feature type="transmembrane region" description="Helical" evidence="17">
    <location>
        <begin position="57"/>
        <end position="75"/>
    </location>
</feature>
<evidence type="ECO:0000256" key="16">
    <source>
        <dbReference type="ARBA" id="ARBA00049966"/>
    </source>
</evidence>
<keyword evidence="8 17" id="KW-0472">Membrane</keyword>
<dbReference type="PANTHER" id="PTHR30474">
    <property type="entry name" value="CELL CYCLE PROTEIN"/>
    <property type="match status" value="1"/>
</dbReference>
<organism evidence="18 19">
    <name type="scientific">Gottfriedia endophytica</name>
    <dbReference type="NCBI Taxonomy" id="2820819"/>
    <lineage>
        <taxon>Bacteria</taxon>
        <taxon>Bacillati</taxon>
        <taxon>Bacillota</taxon>
        <taxon>Bacilli</taxon>
        <taxon>Bacillales</taxon>
        <taxon>Bacillaceae</taxon>
        <taxon>Gottfriedia</taxon>
    </lineage>
</organism>
<comment type="subcellular location">
    <subcellularLocation>
        <location evidence="1">Membrane</location>
        <topology evidence="1">Multi-pass membrane protein</topology>
    </subcellularLocation>
</comment>
<protein>
    <recommendedName>
        <fullName evidence="12">Probable peptidoglycan glycosyltransferase FtsW</fullName>
        <ecNumber evidence="14">2.4.99.28</ecNumber>
    </recommendedName>
    <alternativeName>
        <fullName evidence="13">Cell division protein FtsW</fullName>
    </alternativeName>
    <alternativeName>
        <fullName evidence="10">Cell wall polymerase</fullName>
    </alternativeName>
    <alternativeName>
        <fullName evidence="9">Peptidoglycan polymerase</fullName>
    </alternativeName>
</protein>
<sequence>MLKKYIKNMDYMLFVPLLILCTFGLVMVYSASSALPSIRYQNMHWSSDHFFVSQLHALELGIIAFIILLFVPTWVYKKNIILISNVAISIGLLVAVLLFGKVVNNAKSWIFGIQPAEIIKLSTILFLAGWYAKNQKSVTTNLKTVLKPLIVIGIYCFLLKKQPDTGTMMLLLGTTFTIVFCCGYKVRRFIVMLLGGGIILSPVILLFVFNPTLIITKVQLNRFLAYKNPFDYAQGIGFQLVNSLVGFAHGGLTGVGLGKGIQKLGYLPEPHTDFILAVIGEETGLIGVLIVITCIFLIVWRGILIAHKSKDALDSLIAIGVTASIAIQSFVNIGGVTSLIPLTGVPLPFVSYGGTSLIVMISMMGILMQIAIRVKLEEPSKESKLNVVS</sequence>
<reference evidence="18" key="1">
    <citation type="submission" date="2021-04" db="EMBL/GenBank/DDBJ databases">
        <title>Genome seq and assembly of Bacillus sp.</title>
        <authorList>
            <person name="Chhetri G."/>
        </authorList>
    </citation>
    <scope>NUCLEOTIDE SEQUENCE</scope>
    <source>
        <strain evidence="18">RG28</strain>
    </source>
</reference>
<dbReference type="GO" id="GO:0015648">
    <property type="term" value="F:lipid-linked peptidoglycan transporter activity"/>
    <property type="evidence" value="ECO:0007669"/>
    <property type="project" value="TreeGrafter"/>
</dbReference>
<comment type="function">
    <text evidence="16">Peptidoglycan polymerase that is essential for cell division.</text>
</comment>
<feature type="transmembrane region" description="Helical" evidence="17">
    <location>
        <begin position="166"/>
        <end position="184"/>
    </location>
</feature>
<dbReference type="GO" id="GO:0009252">
    <property type="term" value="P:peptidoglycan biosynthetic process"/>
    <property type="evidence" value="ECO:0007669"/>
    <property type="project" value="UniProtKB-KW"/>
</dbReference>
<dbReference type="AlphaFoldDB" id="A0A940SK09"/>
<feature type="transmembrane region" description="Helical" evidence="17">
    <location>
        <begin position="144"/>
        <end position="160"/>
    </location>
</feature>
<feature type="transmembrane region" description="Helical" evidence="17">
    <location>
        <begin position="312"/>
        <end position="331"/>
    </location>
</feature>
<feature type="transmembrane region" description="Helical" evidence="17">
    <location>
        <begin position="109"/>
        <end position="132"/>
    </location>
</feature>
<dbReference type="GO" id="GO:0008955">
    <property type="term" value="F:peptidoglycan glycosyltransferase activity"/>
    <property type="evidence" value="ECO:0007669"/>
    <property type="project" value="UniProtKB-EC"/>
</dbReference>
<keyword evidence="6" id="KW-0573">Peptidoglycan synthesis</keyword>
<keyword evidence="2" id="KW-0328">Glycosyltransferase</keyword>
<dbReference type="GO" id="GO:0032153">
    <property type="term" value="C:cell division site"/>
    <property type="evidence" value="ECO:0007669"/>
    <property type="project" value="TreeGrafter"/>
</dbReference>
<dbReference type="PANTHER" id="PTHR30474:SF2">
    <property type="entry name" value="PEPTIDOGLYCAN GLYCOSYLTRANSFERASE FTSW-RELATED"/>
    <property type="match status" value="1"/>
</dbReference>
<evidence type="ECO:0000256" key="2">
    <source>
        <dbReference type="ARBA" id="ARBA00022676"/>
    </source>
</evidence>
<evidence type="ECO:0000256" key="15">
    <source>
        <dbReference type="ARBA" id="ARBA00049902"/>
    </source>
</evidence>
<feature type="transmembrane region" description="Helical" evidence="17">
    <location>
        <begin position="274"/>
        <end position="300"/>
    </location>
</feature>
<evidence type="ECO:0000256" key="4">
    <source>
        <dbReference type="ARBA" id="ARBA00022692"/>
    </source>
</evidence>
<evidence type="ECO:0000256" key="6">
    <source>
        <dbReference type="ARBA" id="ARBA00022984"/>
    </source>
</evidence>
<proteinExistence type="inferred from homology"/>
<dbReference type="RefSeq" id="WP_209403628.1">
    <property type="nucleotide sequence ID" value="NZ_JAGIYQ010000003.1"/>
</dbReference>
<evidence type="ECO:0000256" key="14">
    <source>
        <dbReference type="ARBA" id="ARBA00044770"/>
    </source>
</evidence>
<keyword evidence="4 17" id="KW-0812">Transmembrane</keyword>
<keyword evidence="19" id="KW-1185">Reference proteome</keyword>
<keyword evidence="3" id="KW-0808">Transferase</keyword>
<keyword evidence="5" id="KW-0133">Cell shape</keyword>
<dbReference type="Proteomes" id="UP000682134">
    <property type="component" value="Unassembled WGS sequence"/>
</dbReference>